<gene>
    <name evidence="1" type="ORF">PBAT_01350</name>
</gene>
<dbReference type="AlphaFoldDB" id="A0A162QGC5"/>
<dbReference type="OrthoDB" id="2988996at2"/>
<comment type="caution">
    <text evidence="1">The sequence shown here is derived from an EMBL/GenBank/DDBJ whole genome shotgun (WGS) entry which is preliminary data.</text>
</comment>
<dbReference type="RefSeq" id="WP_068645943.1">
    <property type="nucleotide sequence ID" value="NZ_CP043611.1"/>
</dbReference>
<evidence type="ECO:0000313" key="2">
    <source>
        <dbReference type="Proteomes" id="UP000077355"/>
    </source>
</evidence>
<protein>
    <submittedName>
        <fullName evidence="1">Uncharacterized protein</fullName>
    </submittedName>
</protein>
<sequence>MNINPIVYASLWTDDYLDLLNYAKQLGDLAWQEEIIAKLTFTSEEMIQSLMLDEKRAVLWQEFDAINDKLLEIFDEIEQSQDDSELLRLTEKMWDLKIQRVNIHHKIRSINI</sequence>
<dbReference type="EMBL" id="LVJI01000001">
    <property type="protein sequence ID" value="OAB48310.1"/>
    <property type="molecule type" value="Genomic_DNA"/>
</dbReference>
<accession>A0A162QGC5</accession>
<proteinExistence type="predicted"/>
<evidence type="ECO:0000313" key="1">
    <source>
        <dbReference type="EMBL" id="OAB48310.1"/>
    </source>
</evidence>
<name>A0A162QGC5_9BACL</name>
<reference evidence="1 2" key="1">
    <citation type="submission" date="2016-03" db="EMBL/GenBank/DDBJ databases">
        <title>Draft genome sequence of Paenibacillus antarcticus CECT 5836.</title>
        <authorList>
            <person name="Shin S.-K."/>
            <person name="Yi H."/>
        </authorList>
    </citation>
    <scope>NUCLEOTIDE SEQUENCE [LARGE SCALE GENOMIC DNA]</scope>
    <source>
        <strain evidence="1 2">CECT 5836</strain>
    </source>
</reference>
<keyword evidence="2" id="KW-1185">Reference proteome</keyword>
<dbReference type="Proteomes" id="UP000077355">
    <property type="component" value="Unassembled WGS sequence"/>
</dbReference>
<organism evidence="1 2">
    <name type="scientific">Paenibacillus antarcticus</name>
    <dbReference type="NCBI Taxonomy" id="253703"/>
    <lineage>
        <taxon>Bacteria</taxon>
        <taxon>Bacillati</taxon>
        <taxon>Bacillota</taxon>
        <taxon>Bacilli</taxon>
        <taxon>Bacillales</taxon>
        <taxon>Paenibacillaceae</taxon>
        <taxon>Paenibacillus</taxon>
    </lineage>
</organism>